<keyword evidence="1" id="KW-0418">Kinase</keyword>
<accession>A0ABY1HAT2</accession>
<protein>
    <submittedName>
        <fullName evidence="1">Diacylglycerol kinase/PAP2 family protein-Putative bifunctional membrane-associated kinase and phosphatase</fullName>
    </submittedName>
</protein>
<sequence length="44" mass="4945">MTKCLVFFVCISITLVVFTAIMVTLVDLRISGDADYFNRLKSIS</sequence>
<comment type="caution">
    <text evidence="1">The sequence shown here is derived from an EMBL/GenBank/DDBJ whole genome shotgun (WGS) entry which is preliminary data.</text>
</comment>
<dbReference type="Proteomes" id="UP000182660">
    <property type="component" value="Unassembled WGS sequence"/>
</dbReference>
<evidence type="ECO:0000313" key="2">
    <source>
        <dbReference type="Proteomes" id="UP000182660"/>
    </source>
</evidence>
<reference evidence="1 2" key="1">
    <citation type="submission" date="2016-11" db="EMBL/GenBank/DDBJ databases">
        <authorList>
            <person name="Klemetsen T."/>
        </authorList>
    </citation>
    <scope>NUCLEOTIDE SEQUENCE [LARGE SCALE GENOMIC DNA]</scope>
    <source>
        <strain evidence="1">MT 2528</strain>
    </source>
</reference>
<gene>
    <name evidence="1" type="ORF">MT2528_0813</name>
</gene>
<evidence type="ECO:0000313" key="1">
    <source>
        <dbReference type="EMBL" id="SGY85264.1"/>
    </source>
</evidence>
<dbReference type="EMBL" id="FPLJ01000023">
    <property type="protein sequence ID" value="SGY85264.1"/>
    <property type="molecule type" value="Genomic_DNA"/>
</dbReference>
<keyword evidence="2" id="KW-1185">Reference proteome</keyword>
<organism evidence="1 2">
    <name type="scientific">Moritella viscosa</name>
    <dbReference type="NCBI Taxonomy" id="80854"/>
    <lineage>
        <taxon>Bacteria</taxon>
        <taxon>Pseudomonadati</taxon>
        <taxon>Pseudomonadota</taxon>
        <taxon>Gammaproteobacteria</taxon>
        <taxon>Alteromonadales</taxon>
        <taxon>Moritellaceae</taxon>
        <taxon>Moritella</taxon>
    </lineage>
</organism>
<name>A0ABY1HAT2_9GAMM</name>
<keyword evidence="1" id="KW-0808">Transferase</keyword>
<proteinExistence type="predicted"/>
<dbReference type="GO" id="GO:0016301">
    <property type="term" value="F:kinase activity"/>
    <property type="evidence" value="ECO:0007669"/>
    <property type="project" value="UniProtKB-KW"/>
</dbReference>